<protein>
    <submittedName>
        <fullName evidence="2">SUF system Fe-S cluster assembly regulator</fullName>
    </submittedName>
    <submittedName>
        <fullName evidence="1">Transcriptional regulator, BadM/Rrf2 family</fullName>
    </submittedName>
</protein>
<organism evidence="1 3">
    <name type="scientific">Thauera aminoaromatica</name>
    <dbReference type="NCBI Taxonomy" id="164330"/>
    <lineage>
        <taxon>Bacteria</taxon>
        <taxon>Pseudomonadati</taxon>
        <taxon>Pseudomonadota</taxon>
        <taxon>Betaproteobacteria</taxon>
        <taxon>Rhodocyclales</taxon>
        <taxon>Zoogloeaceae</taxon>
        <taxon>Thauera</taxon>
    </lineage>
</organism>
<dbReference type="EMBL" id="SSFD01000071">
    <property type="protein sequence ID" value="TXH88450.1"/>
    <property type="molecule type" value="Genomic_DNA"/>
</dbReference>
<evidence type="ECO:0000313" key="4">
    <source>
        <dbReference type="Proteomes" id="UP000321192"/>
    </source>
</evidence>
<dbReference type="NCBIfam" id="TIGR02944">
    <property type="entry name" value="suf_reg_Xantho"/>
    <property type="match status" value="1"/>
</dbReference>
<dbReference type="InterPro" id="IPR000944">
    <property type="entry name" value="Tscrpt_reg_Rrf2"/>
</dbReference>
<dbReference type="Proteomes" id="UP000321192">
    <property type="component" value="Unassembled WGS sequence"/>
</dbReference>
<dbReference type="SUPFAM" id="SSF46785">
    <property type="entry name" value="Winged helix' DNA-binding domain"/>
    <property type="match status" value="1"/>
</dbReference>
<dbReference type="AlphaFoldDB" id="C4ZMD7"/>
<dbReference type="PANTHER" id="PTHR33221">
    <property type="entry name" value="WINGED HELIX-TURN-HELIX TRANSCRIPTIONAL REGULATOR, RRF2 FAMILY"/>
    <property type="match status" value="1"/>
</dbReference>
<reference evidence="2 4" key="3">
    <citation type="submission" date="2018-09" db="EMBL/GenBank/DDBJ databases">
        <title>Metagenome Assembled Genomes from an Advanced Water Purification Facility.</title>
        <authorList>
            <person name="Stamps B.W."/>
            <person name="Spear J.R."/>
        </authorList>
    </citation>
    <scope>NUCLEOTIDE SEQUENCE [LARGE SCALE GENOMIC DNA]</scope>
    <source>
        <strain evidence="2">Bin_27_1</strain>
    </source>
</reference>
<dbReference type="Proteomes" id="UP000002186">
    <property type="component" value="Chromosome"/>
</dbReference>
<dbReference type="PANTHER" id="PTHR33221:SF2">
    <property type="entry name" value="TRANSCRIPTIONAL REGULATOR"/>
    <property type="match status" value="1"/>
</dbReference>
<name>C4ZMD7_THASP</name>
<sequence length="171" mass="18269">MLRISKLTDYGTLILTHMAGHPDRLHSAAGLAEALGLGLPTVSKVLKTLGRHELVSSQRGAHGGYALARPPDRITVADVIDALEEQAFGLTECSSSSGVCAIESDCRIRENWMRINTVVRQALQAVNIADMVHPVHGAAFPAPHTTEHRMHGPARSAAACLPAARADEQEI</sequence>
<dbReference type="Gene3D" id="1.10.10.10">
    <property type="entry name" value="Winged helix-like DNA-binding domain superfamily/Winged helix DNA-binding domain"/>
    <property type="match status" value="1"/>
</dbReference>
<dbReference type="STRING" id="85643.Tmz1t_1900"/>
<evidence type="ECO:0000313" key="1">
    <source>
        <dbReference type="EMBL" id="ACK54651.1"/>
    </source>
</evidence>
<keyword evidence="3" id="KW-1185">Reference proteome</keyword>
<dbReference type="RefSeq" id="WP_004312934.1">
    <property type="nucleotide sequence ID" value="NC_011662.2"/>
</dbReference>
<proteinExistence type="predicted"/>
<dbReference type="Pfam" id="PF02082">
    <property type="entry name" value="Rrf2"/>
    <property type="match status" value="1"/>
</dbReference>
<accession>A0A5C7SY09</accession>
<dbReference type="NCBIfam" id="TIGR00738">
    <property type="entry name" value="rrf2_super"/>
    <property type="match status" value="1"/>
</dbReference>
<dbReference type="OrthoDB" id="9808360at2"/>
<gene>
    <name evidence="1" type="ordered locus">Tmz1t_1900</name>
    <name evidence="2" type="ORF">E6Q80_05355</name>
</gene>
<dbReference type="KEGG" id="tmz:Tmz1t_1900"/>
<dbReference type="EMBL" id="CP001281">
    <property type="protein sequence ID" value="ACK54651.1"/>
    <property type="molecule type" value="Genomic_DNA"/>
</dbReference>
<reference evidence="3" key="1">
    <citation type="submission" date="2009-05" db="EMBL/GenBank/DDBJ databases">
        <title>Complete sequence of chromosome of Thauera sp. MZ1T.</title>
        <authorList>
            <consortium name="US DOE Joint Genome Institute"/>
            <person name="Lucas S."/>
            <person name="Copeland A."/>
            <person name="Lapidus A."/>
            <person name="Glavina del Rio T."/>
            <person name="Dalin E."/>
            <person name="Tice H."/>
            <person name="Bruce D."/>
            <person name="Goodwin L."/>
            <person name="Pitluck S."/>
            <person name="Sims D."/>
            <person name="Brettin T."/>
            <person name="Detter J.C."/>
            <person name="Han C."/>
            <person name="Larimer F."/>
            <person name="Land M."/>
            <person name="Hauser L."/>
            <person name="Kyrpides N."/>
            <person name="Mikhailova N."/>
            <person name="Sayler G.S."/>
        </authorList>
    </citation>
    <scope>NUCLEOTIDE SEQUENCE [LARGE SCALE GENOMIC DNA]</scope>
    <source>
        <strain evidence="3">MZ1T</strain>
    </source>
</reference>
<evidence type="ECO:0000313" key="3">
    <source>
        <dbReference type="Proteomes" id="UP000002186"/>
    </source>
</evidence>
<dbReference type="InterPro" id="IPR014290">
    <property type="entry name" value="SUF_FeS_clus_asmbl_reg"/>
</dbReference>
<reference evidence="1 3" key="2">
    <citation type="journal article" date="2012" name="Stand. Genomic Sci.">
        <title>Complete genome sequence of Thauera aminoaromatica strain MZ1T.</title>
        <authorList>
            <person name="Jiang K."/>
            <person name="Sanseverino J."/>
            <person name="Chauhan A."/>
            <person name="Lucas S."/>
            <person name="Copeland A."/>
            <person name="Lapidus A."/>
            <person name="Del Rio T.G."/>
            <person name="Dalin E."/>
            <person name="Tice H."/>
            <person name="Bruce D."/>
            <person name="Goodwin L."/>
            <person name="Pitluck S."/>
            <person name="Sims D."/>
            <person name="Brettin T."/>
            <person name="Detter J.C."/>
            <person name="Han C."/>
            <person name="Chang Y.J."/>
            <person name="Larimer F."/>
            <person name="Land M."/>
            <person name="Hauser L."/>
            <person name="Kyrpides N.C."/>
            <person name="Mikhailova N."/>
            <person name="Moser S."/>
            <person name="Jegier P."/>
            <person name="Close D."/>
            <person name="Debruyn J.M."/>
            <person name="Wang Y."/>
            <person name="Layton A.C."/>
            <person name="Allen M.S."/>
            <person name="Sayler G.S."/>
        </authorList>
    </citation>
    <scope>NUCLEOTIDE SEQUENCE [LARGE SCALE GENOMIC DNA]</scope>
    <source>
        <strain evidence="1 3">MZ1T</strain>
    </source>
</reference>
<dbReference type="PROSITE" id="PS51197">
    <property type="entry name" value="HTH_RRF2_2"/>
    <property type="match status" value="1"/>
</dbReference>
<accession>C4ZMD7</accession>
<dbReference type="GO" id="GO:0005829">
    <property type="term" value="C:cytosol"/>
    <property type="evidence" value="ECO:0007669"/>
    <property type="project" value="TreeGrafter"/>
</dbReference>
<dbReference type="GO" id="GO:0003700">
    <property type="term" value="F:DNA-binding transcription factor activity"/>
    <property type="evidence" value="ECO:0007669"/>
    <property type="project" value="TreeGrafter"/>
</dbReference>
<dbReference type="eggNOG" id="COG1959">
    <property type="taxonomic scope" value="Bacteria"/>
</dbReference>
<dbReference type="InterPro" id="IPR036388">
    <property type="entry name" value="WH-like_DNA-bd_sf"/>
</dbReference>
<evidence type="ECO:0000313" key="2">
    <source>
        <dbReference type="EMBL" id="TXH88450.1"/>
    </source>
</evidence>
<dbReference type="HOGENOM" id="CLU_107144_1_2_4"/>
<dbReference type="InterPro" id="IPR036390">
    <property type="entry name" value="WH_DNA-bd_sf"/>
</dbReference>